<feature type="transmembrane region" description="Helical" evidence="1">
    <location>
        <begin position="93"/>
        <end position="117"/>
    </location>
</feature>
<comment type="caution">
    <text evidence="2">The sequence shown here is derived from an EMBL/GenBank/DDBJ whole genome shotgun (WGS) entry which is preliminary data.</text>
</comment>
<reference evidence="2 3" key="1">
    <citation type="journal article" date="2019" name="Int. J. Syst. Evol. Microbiol.">
        <title>The Global Catalogue of Microorganisms (GCM) 10K type strain sequencing project: providing services to taxonomists for standard genome sequencing and annotation.</title>
        <authorList>
            <consortium name="The Broad Institute Genomics Platform"/>
            <consortium name="The Broad Institute Genome Sequencing Center for Infectious Disease"/>
            <person name="Wu L."/>
            <person name="Ma J."/>
        </authorList>
    </citation>
    <scope>NUCLEOTIDE SEQUENCE [LARGE SCALE GENOMIC DNA]</scope>
    <source>
        <strain evidence="2 3">JCM 16330</strain>
    </source>
</reference>
<gene>
    <name evidence="2" type="ORF">GCM10009066_05580</name>
</gene>
<keyword evidence="1" id="KW-0812">Transmembrane</keyword>
<dbReference type="RefSeq" id="WP_211313610.1">
    <property type="nucleotide sequence ID" value="NZ_BAAABL010000026.1"/>
</dbReference>
<dbReference type="EMBL" id="BAAABL010000026">
    <property type="protein sequence ID" value="GAA0293938.1"/>
    <property type="molecule type" value="Genomic_DNA"/>
</dbReference>
<accession>A0AAV3S3U5</accession>
<dbReference type="AlphaFoldDB" id="A0AAV3S3U5"/>
<proteinExistence type="predicted"/>
<evidence type="ECO:0000256" key="1">
    <source>
        <dbReference type="SAM" id="Phobius"/>
    </source>
</evidence>
<evidence type="ECO:0000313" key="2">
    <source>
        <dbReference type="EMBL" id="GAA0293938.1"/>
    </source>
</evidence>
<keyword evidence="3" id="KW-1185">Reference proteome</keyword>
<sequence>MRHPATVLLFIVCVAAVATALGASGTAGWLGMQPNTGVQDQVDQSESQFHDYSASRQGGETSFIGATISGTDKVFSSFVVIFTLADLLVNMGIPAWAAAMVASPLAWSFGLFVIYMISGRSGVRPR</sequence>
<keyword evidence="1" id="KW-1133">Transmembrane helix</keyword>
<protein>
    <submittedName>
        <fullName evidence="2">Uncharacterized protein</fullName>
    </submittedName>
</protein>
<keyword evidence="1" id="KW-0472">Membrane</keyword>
<organism evidence="2 3">
    <name type="scientific">Halarchaeum salinum</name>
    <dbReference type="NCBI Taxonomy" id="489912"/>
    <lineage>
        <taxon>Archaea</taxon>
        <taxon>Methanobacteriati</taxon>
        <taxon>Methanobacteriota</taxon>
        <taxon>Stenosarchaea group</taxon>
        <taxon>Halobacteria</taxon>
        <taxon>Halobacteriales</taxon>
        <taxon>Halobacteriaceae</taxon>
    </lineage>
</organism>
<dbReference type="Proteomes" id="UP001500837">
    <property type="component" value="Unassembled WGS sequence"/>
</dbReference>
<evidence type="ECO:0000313" key="3">
    <source>
        <dbReference type="Proteomes" id="UP001500837"/>
    </source>
</evidence>
<name>A0AAV3S3U5_9EURY</name>